<evidence type="ECO:0000259" key="2">
    <source>
        <dbReference type="Pfam" id="PF13476"/>
    </source>
</evidence>
<dbReference type="GO" id="GO:0016740">
    <property type="term" value="F:transferase activity"/>
    <property type="evidence" value="ECO:0007669"/>
    <property type="project" value="UniProtKB-KW"/>
</dbReference>
<dbReference type="EMBL" id="JFZZ01000107">
    <property type="protein sequence ID" value="KAK88946.1"/>
    <property type="molecule type" value="Genomic_DNA"/>
</dbReference>
<dbReference type="GO" id="GO:0006302">
    <property type="term" value="P:double-strand break repair"/>
    <property type="evidence" value="ECO:0007669"/>
    <property type="project" value="InterPro"/>
</dbReference>
<name>A0A158M3T4_9BORD</name>
<comment type="caution">
    <text evidence="3">The sequence shown here is derived from an EMBL/GenBank/DDBJ whole genome shotgun (WGS) entry which is preliminary data.</text>
</comment>
<evidence type="ECO:0000313" key="3">
    <source>
        <dbReference type="EMBL" id="KAK88946.1"/>
    </source>
</evidence>
<reference evidence="3 4" key="1">
    <citation type="submission" date="2014-03" db="EMBL/GenBank/DDBJ databases">
        <title>Genome sequence of Bordetella holmseii.</title>
        <authorList>
            <person name="Harvill E."/>
            <person name="Goodfield L.L."/>
            <person name="Ivanov Y."/>
            <person name="Meyer J.A."/>
            <person name="Newth C."/>
            <person name="Cassiday P."/>
            <person name="Tondella M.L."/>
            <person name="Liao P."/>
            <person name="Zimmerman J."/>
            <person name="Meert K."/>
            <person name="Wessel D."/>
            <person name="Berger J."/>
            <person name="Dean J.M."/>
            <person name="Holubkov R."/>
            <person name="Burr J."/>
            <person name="Liu T."/>
            <person name="Brinkac L.M."/>
            <person name="Sanka R."/>
            <person name="Kim M."/>
            <person name="Losada L."/>
        </authorList>
    </citation>
    <scope>NUCLEOTIDE SEQUENCE [LARGE SCALE GENOMIC DNA]</scope>
    <source>
        <strain evidence="3 4">CDC-H585-BH</strain>
    </source>
</reference>
<evidence type="ECO:0000256" key="1">
    <source>
        <dbReference type="SAM" id="Coils"/>
    </source>
</evidence>
<feature type="coiled-coil region" evidence="1">
    <location>
        <begin position="249"/>
        <end position="300"/>
    </location>
</feature>
<proteinExistence type="predicted"/>
<dbReference type="SUPFAM" id="SSF52540">
    <property type="entry name" value="P-loop containing nucleoside triphosphate hydrolases"/>
    <property type="match status" value="1"/>
</dbReference>
<feature type="coiled-coil region" evidence="1">
    <location>
        <begin position="332"/>
        <end position="382"/>
    </location>
</feature>
<evidence type="ECO:0000313" key="4">
    <source>
        <dbReference type="Proteomes" id="UP000026682"/>
    </source>
</evidence>
<dbReference type="RefSeq" id="WP_005014200.1">
    <property type="nucleotide sequence ID" value="NZ_JFZZ01000107.1"/>
</dbReference>
<dbReference type="Proteomes" id="UP000026682">
    <property type="component" value="Unassembled WGS sequence"/>
</dbReference>
<dbReference type="PATRIC" id="fig|1331206.3.peg.2676"/>
<sequence>MKLHRIVLQEFRKFRDTAALENLHTGLNIIAGANETGKSTYALALRAAFLERYGTSKVADLAPYGLSGARPSVTVAFEHAGHQYELCKQFLHRARCELRIDGQRLEGEEAEQALAKLLGFDIPGRGQSKPEHAGVPGLLWIAQGSGQDIAEPAQHAAGQVREALTQITGELASQGGDRLHAQVQEARAALLDARGGKPKGAYKAAEDNWLRLGQAREALLRESAELEADVDRLASWRAEYEQNESQAPWLALEAQAAQAQARLQALAREQEALDRLRQEADEARRLALALREQIARDQQDSEALGQLRADATAAAQAAAQASDVAARNTQARQRAESALLQARAALESLQEARRQSEMRDALRRVINDEARLTEALQAAQESAIQGERIQAQLGQIRIDAASCELSIGCIRPG</sequence>
<organism evidence="3 4">
    <name type="scientific">Bordetella holmesii CDC-H585-BH</name>
    <dbReference type="NCBI Taxonomy" id="1331206"/>
    <lineage>
        <taxon>Bacteria</taxon>
        <taxon>Pseudomonadati</taxon>
        <taxon>Pseudomonadota</taxon>
        <taxon>Betaproteobacteria</taxon>
        <taxon>Burkholderiales</taxon>
        <taxon>Alcaligenaceae</taxon>
        <taxon>Bordetella</taxon>
    </lineage>
</organism>
<keyword evidence="1" id="KW-0175">Coiled coil</keyword>
<dbReference type="Pfam" id="PF13476">
    <property type="entry name" value="AAA_23"/>
    <property type="match status" value="1"/>
</dbReference>
<protein>
    <submittedName>
        <fullName evidence="3">Putative N-acetyltransferase YedL</fullName>
    </submittedName>
</protein>
<dbReference type="AlphaFoldDB" id="A0A158M3T4"/>
<keyword evidence="3" id="KW-0808">Transferase</keyword>
<dbReference type="GeneID" id="93119713"/>
<dbReference type="STRING" id="35814.BBB42_10640"/>
<dbReference type="InterPro" id="IPR038729">
    <property type="entry name" value="Rad50/SbcC_AAA"/>
</dbReference>
<accession>A0A158M3T4</accession>
<feature type="domain" description="Rad50/SbcC-type AAA" evidence="2">
    <location>
        <begin position="5"/>
        <end position="58"/>
    </location>
</feature>
<gene>
    <name evidence="3" type="ORF">L497_1465</name>
</gene>
<dbReference type="InterPro" id="IPR027417">
    <property type="entry name" value="P-loop_NTPase"/>
</dbReference>
<dbReference type="GO" id="GO:0016887">
    <property type="term" value="F:ATP hydrolysis activity"/>
    <property type="evidence" value="ECO:0007669"/>
    <property type="project" value="InterPro"/>
</dbReference>
<dbReference type="Gene3D" id="3.40.50.300">
    <property type="entry name" value="P-loop containing nucleotide triphosphate hydrolases"/>
    <property type="match status" value="1"/>
</dbReference>